<organism evidence="7 8">
    <name type="scientific">Macrococcus bovicus</name>
    <dbReference type="NCBI Taxonomy" id="69968"/>
    <lineage>
        <taxon>Bacteria</taxon>
        <taxon>Bacillati</taxon>
        <taxon>Bacillota</taxon>
        <taxon>Bacilli</taxon>
        <taxon>Bacillales</taxon>
        <taxon>Staphylococcaceae</taxon>
        <taxon>Macrococcus</taxon>
    </lineage>
</organism>
<comment type="catalytic activity">
    <reaction evidence="1">
        <text>dihydroxyacetone + phosphoenolpyruvate = dihydroxyacetone phosphate + pyruvate</text>
        <dbReference type="Rhea" id="RHEA:18381"/>
        <dbReference type="ChEBI" id="CHEBI:15361"/>
        <dbReference type="ChEBI" id="CHEBI:16016"/>
        <dbReference type="ChEBI" id="CHEBI:57642"/>
        <dbReference type="ChEBI" id="CHEBI:58702"/>
        <dbReference type="EC" id="2.7.1.121"/>
    </reaction>
</comment>
<dbReference type="SUPFAM" id="SSF53062">
    <property type="entry name" value="PTS system fructose IIA component-like"/>
    <property type="match status" value="1"/>
</dbReference>
<keyword evidence="7" id="KW-0418">Kinase</keyword>
<dbReference type="GO" id="GO:0009401">
    <property type="term" value="P:phosphoenolpyruvate-dependent sugar phosphotransferase system"/>
    <property type="evidence" value="ECO:0007669"/>
    <property type="project" value="InterPro"/>
</dbReference>
<evidence type="ECO:0000256" key="3">
    <source>
        <dbReference type="ARBA" id="ARBA00012095"/>
    </source>
</evidence>
<dbReference type="AlphaFoldDB" id="A0A4R6C023"/>
<evidence type="ECO:0000256" key="4">
    <source>
        <dbReference type="ARBA" id="ARBA00022679"/>
    </source>
</evidence>
<dbReference type="PANTHER" id="PTHR38594:SF1">
    <property type="entry name" value="PEP-DEPENDENT DIHYDROXYACETONE KINASE, PHOSPHORYL DONOR SUBUNIT DHAM"/>
    <property type="match status" value="1"/>
</dbReference>
<evidence type="ECO:0000256" key="1">
    <source>
        <dbReference type="ARBA" id="ARBA00001113"/>
    </source>
</evidence>
<reference evidence="7 8" key="1">
    <citation type="submission" date="2019-01" db="EMBL/GenBank/DDBJ databases">
        <title>Draft genome sequences of the type strains of six Macrococcus species.</title>
        <authorList>
            <person name="Mazhar S."/>
            <person name="Altermann E."/>
            <person name="Hill C."/>
            <person name="Mcauliffe O."/>
        </authorList>
    </citation>
    <scope>NUCLEOTIDE SEQUENCE [LARGE SCALE GENOMIC DNA]</scope>
    <source>
        <strain evidence="7 8">ATCC 51825</strain>
    </source>
</reference>
<comment type="caution">
    <text evidence="7">The sequence shown here is derived from an EMBL/GenBank/DDBJ whole genome shotgun (WGS) entry which is preliminary data.</text>
</comment>
<dbReference type="InterPro" id="IPR004701">
    <property type="entry name" value="PTS_EIIA_man-typ"/>
</dbReference>
<dbReference type="GO" id="GO:0019563">
    <property type="term" value="P:glycerol catabolic process"/>
    <property type="evidence" value="ECO:0007669"/>
    <property type="project" value="InterPro"/>
</dbReference>
<dbReference type="InterPro" id="IPR036662">
    <property type="entry name" value="PTS_EIIA_man-typ_sf"/>
</dbReference>
<dbReference type="PROSITE" id="PS51096">
    <property type="entry name" value="PTS_EIIA_TYPE_4"/>
    <property type="match status" value="1"/>
</dbReference>
<dbReference type="InterPro" id="IPR039643">
    <property type="entry name" value="DhaM"/>
</dbReference>
<comment type="function">
    <text evidence="2">Component of the dihydroxyacetone kinase complex, which is responsible for the phosphoenolpyruvate (PEP)-dependent phosphorylation of dihydroxyacetone. DhaM serves as the phosphoryl donor. Is phosphorylated by phosphoenolpyruvate in an EI- and HPr-dependent reaction, and a phosphorelay system on histidine residues finally leads to phosphoryl transfer to DhaL and dihydroxyacetone.</text>
</comment>
<evidence type="ECO:0000256" key="2">
    <source>
        <dbReference type="ARBA" id="ARBA00002788"/>
    </source>
</evidence>
<comment type="subunit">
    <text evidence="5">Homodimer. The dihydroxyacetone kinase complex is composed of a homodimer of DhaM, a homodimer of DhaK and the subunit DhaL.</text>
</comment>
<dbReference type="Pfam" id="PF03610">
    <property type="entry name" value="EIIA-man"/>
    <property type="match status" value="1"/>
</dbReference>
<dbReference type="OrthoDB" id="7065393at2"/>
<keyword evidence="4 7" id="KW-0808">Transferase</keyword>
<keyword evidence="8" id="KW-1185">Reference proteome</keyword>
<evidence type="ECO:0000313" key="7">
    <source>
        <dbReference type="EMBL" id="TDM14329.1"/>
    </source>
</evidence>
<name>A0A4R6C023_9STAP</name>
<dbReference type="Proteomes" id="UP000294843">
    <property type="component" value="Unassembled WGS sequence"/>
</dbReference>
<dbReference type="EMBL" id="SCWF01000004">
    <property type="protein sequence ID" value="TDM14329.1"/>
    <property type="molecule type" value="Genomic_DNA"/>
</dbReference>
<protein>
    <recommendedName>
        <fullName evidence="3">phosphoenolpyruvate--glycerone phosphotransferase</fullName>
        <ecNumber evidence="3">2.7.1.121</ecNumber>
    </recommendedName>
</protein>
<dbReference type="Gene3D" id="3.40.50.510">
    <property type="entry name" value="Phosphotransferase system, mannose-type IIA component"/>
    <property type="match status" value="1"/>
</dbReference>
<sequence>MMEICVVSHSEEIAAGIQELVSQMAEGLTIKAVGGIDGEIGTSIDAITAMFDEVEDEALVFYDIGSSKMNIEMALEMNDYSQITIAHYPLVEGAFLAGVEMMLGKSKDDILESLKNNFKEKD</sequence>
<dbReference type="GO" id="GO:0016020">
    <property type="term" value="C:membrane"/>
    <property type="evidence" value="ECO:0007669"/>
    <property type="project" value="InterPro"/>
</dbReference>
<evidence type="ECO:0000313" key="8">
    <source>
        <dbReference type="Proteomes" id="UP000294843"/>
    </source>
</evidence>
<dbReference type="GO" id="GO:0047324">
    <property type="term" value="F:phosphoenolpyruvate-glycerone phosphotransferase activity"/>
    <property type="evidence" value="ECO:0007669"/>
    <property type="project" value="UniProtKB-EC"/>
</dbReference>
<proteinExistence type="predicted"/>
<feature type="domain" description="PTS EIIA type-4" evidence="6">
    <location>
        <begin position="1"/>
        <end position="122"/>
    </location>
</feature>
<dbReference type="InterPro" id="IPR012844">
    <property type="entry name" value="DhaM_N"/>
</dbReference>
<dbReference type="NCBIfam" id="TIGR02364">
    <property type="entry name" value="dha_pts"/>
    <property type="match status" value="1"/>
</dbReference>
<dbReference type="EC" id="2.7.1.121" evidence="3"/>
<dbReference type="PANTHER" id="PTHR38594">
    <property type="entry name" value="PEP-DEPENDENT DIHYDROXYACETONE KINASE, PHOSPHORYL DONOR SUBUNIT DHAM"/>
    <property type="match status" value="1"/>
</dbReference>
<evidence type="ECO:0000259" key="6">
    <source>
        <dbReference type="PROSITE" id="PS51096"/>
    </source>
</evidence>
<accession>A0A4R6C023</accession>
<gene>
    <name evidence="7" type="primary">dhaM</name>
    <name evidence="7" type="ORF">ERX55_05150</name>
</gene>
<evidence type="ECO:0000256" key="5">
    <source>
        <dbReference type="ARBA" id="ARBA00046577"/>
    </source>
</evidence>